<comment type="caution">
    <text evidence="1">The sequence shown here is derived from an EMBL/GenBank/DDBJ whole genome shotgun (WGS) entry which is preliminary data.</text>
</comment>
<feature type="non-terminal residue" evidence="1">
    <location>
        <position position="1"/>
    </location>
</feature>
<feature type="non-terminal residue" evidence="1">
    <location>
        <position position="51"/>
    </location>
</feature>
<sequence>MVMVQVLCIAFLSIPILIQKIYAELTVDQVRSSQRLQIENVFAAMVVVVAL</sequence>
<evidence type="ECO:0000313" key="2">
    <source>
        <dbReference type="Proteomes" id="UP000681720"/>
    </source>
</evidence>
<dbReference type="EMBL" id="CAJOBJ010183417">
    <property type="protein sequence ID" value="CAF4926655.1"/>
    <property type="molecule type" value="Genomic_DNA"/>
</dbReference>
<protein>
    <submittedName>
        <fullName evidence="1">Uncharacterized protein</fullName>
    </submittedName>
</protein>
<accession>A0A8S3D1X0</accession>
<dbReference type="Proteomes" id="UP000681720">
    <property type="component" value="Unassembled WGS sequence"/>
</dbReference>
<name>A0A8S3D1X0_9BILA</name>
<organism evidence="1 2">
    <name type="scientific">Rotaria magnacalcarata</name>
    <dbReference type="NCBI Taxonomy" id="392030"/>
    <lineage>
        <taxon>Eukaryota</taxon>
        <taxon>Metazoa</taxon>
        <taxon>Spiralia</taxon>
        <taxon>Gnathifera</taxon>
        <taxon>Rotifera</taxon>
        <taxon>Eurotatoria</taxon>
        <taxon>Bdelloidea</taxon>
        <taxon>Philodinida</taxon>
        <taxon>Philodinidae</taxon>
        <taxon>Rotaria</taxon>
    </lineage>
</organism>
<reference evidence="1" key="1">
    <citation type="submission" date="2021-02" db="EMBL/GenBank/DDBJ databases">
        <authorList>
            <person name="Nowell W R."/>
        </authorList>
    </citation>
    <scope>NUCLEOTIDE SEQUENCE</scope>
</reference>
<evidence type="ECO:0000313" key="1">
    <source>
        <dbReference type="EMBL" id="CAF4926655.1"/>
    </source>
</evidence>
<proteinExistence type="predicted"/>
<dbReference type="AlphaFoldDB" id="A0A8S3D1X0"/>
<gene>
    <name evidence="1" type="ORF">GIL414_LOCUS53095</name>
</gene>